<proteinExistence type="predicted"/>
<dbReference type="Gene3D" id="1.10.287.1490">
    <property type="match status" value="1"/>
</dbReference>
<evidence type="ECO:0000313" key="2">
    <source>
        <dbReference type="EMBL" id="KAG9394047.1"/>
    </source>
</evidence>
<keyword evidence="1" id="KW-0175">Coiled coil</keyword>
<organism evidence="2 3">
    <name type="scientific">Carpediemonas membranifera</name>
    <dbReference type="NCBI Taxonomy" id="201153"/>
    <lineage>
        <taxon>Eukaryota</taxon>
        <taxon>Metamonada</taxon>
        <taxon>Carpediemonas-like organisms</taxon>
        <taxon>Carpediemonas</taxon>
    </lineage>
</organism>
<name>A0A8J6BBQ2_9EUKA</name>
<sequence>MSRLRQISVNSSYIQVLEDRETENLQLNAELAQTKNAAETATEEAQKVRDAYLQLAAKSESVDNELHTIQLSTNEMRNQLASVERQALSLENTTTAKLREMSLQKNTEETSRNARIDDLRIRSERIEEEEIPAIESELERVTLARKELWAAIEKDRAAHQAKLLELADAIAEAEALSTSDHTALAQSLGKLDDCTEQATSKEEKLKATKTAILDKLSERVRDDLTAAASSNSSLINTLVGKVEMLMQELRSIEGRLTMDRQQGETLIRALDSKRDALAQRHIQAENKVADAEAALHDEEAKRQTLLEKIDEVKAELQETKAATSAQMEVAERNLADQIKSTRRKTGDVKERIDDITRELSAARQEVNRLDARYANIQTEMERLEAGLESDRTAAESKRAQINQSIADLTHRVGMATQESDRRRMEAAQANVGLERVNRAIAQARETVKELQEEVMRPADTSELRGYQGQLSHITHQVDAVKRDLAQAQLEFRMANEQRGPI</sequence>
<protein>
    <submittedName>
        <fullName evidence="2">Chromosome partition protein Smc</fullName>
    </submittedName>
</protein>
<evidence type="ECO:0000313" key="3">
    <source>
        <dbReference type="Proteomes" id="UP000717585"/>
    </source>
</evidence>
<reference evidence="2" key="1">
    <citation type="submission" date="2021-05" db="EMBL/GenBank/DDBJ databases">
        <title>A free-living protist that lacks canonical eukaryotic 1 DNA replication and segregation systems.</title>
        <authorList>
            <person name="Salas-Leiva D.E."/>
            <person name="Tromer E.C."/>
            <person name="Curtis B.A."/>
            <person name="Jerlstrom-Hultqvist J."/>
            <person name="Kolisko M."/>
            <person name="Yi Z."/>
            <person name="Salas-Leiva J.S."/>
            <person name="Gallot-Lavallee L."/>
            <person name="Kops G.J.P.L."/>
            <person name="Archibald J.M."/>
            <person name="Simpson A.G.B."/>
            <person name="Roger A.J."/>
        </authorList>
    </citation>
    <scope>NUCLEOTIDE SEQUENCE</scope>
    <source>
        <strain evidence="2">BICM</strain>
    </source>
</reference>
<feature type="coiled-coil region" evidence="1">
    <location>
        <begin position="267"/>
        <end position="386"/>
    </location>
</feature>
<dbReference type="Proteomes" id="UP000717585">
    <property type="component" value="Unassembled WGS sequence"/>
</dbReference>
<keyword evidence="3" id="KW-1185">Reference proteome</keyword>
<accession>A0A8J6BBQ2</accession>
<dbReference type="AlphaFoldDB" id="A0A8J6BBQ2"/>
<comment type="caution">
    <text evidence="2">The sequence shown here is derived from an EMBL/GenBank/DDBJ whole genome shotgun (WGS) entry which is preliminary data.</text>
</comment>
<dbReference type="EMBL" id="JAHDYR010000017">
    <property type="protein sequence ID" value="KAG9394047.1"/>
    <property type="molecule type" value="Genomic_DNA"/>
</dbReference>
<gene>
    <name evidence="2" type="ORF">J8273_4410</name>
</gene>
<feature type="coiled-coil region" evidence="1">
    <location>
        <begin position="17"/>
        <end position="93"/>
    </location>
</feature>
<evidence type="ECO:0000256" key="1">
    <source>
        <dbReference type="SAM" id="Coils"/>
    </source>
</evidence>
<feature type="coiled-coil region" evidence="1">
    <location>
        <begin position="433"/>
        <end position="497"/>
    </location>
</feature>